<dbReference type="AlphaFoldDB" id="A0AA39LR99"/>
<feature type="region of interest" description="Disordered" evidence="1">
    <location>
        <begin position="559"/>
        <end position="581"/>
    </location>
</feature>
<feature type="compositionally biased region" description="Polar residues" evidence="1">
    <location>
        <begin position="111"/>
        <end position="120"/>
    </location>
</feature>
<name>A0AA39LR99_9BILA</name>
<sequence length="607" mass="69660">MSSNSSVSQLQQTSRSALLSVEKHEIPSPGMAQFLWNLVLSELKSEDGGKDPSTTEFWLKMKSRHVLSQPTVYYIKHIWVMWDNDFLPGVSEEDRQNLLLPVLGDRRADMTASTTASTPSRDGAESATKADEQRTPPSRQPQRHLFFKEDEVKRLWRIVIAELRRDEAVNPTTMKFWTQIKASSLYARDDLWRTATAYTRRMKRAWEEMDFQGLDSVEQEFLEKVIKQQRDDSCTYQMPPITQEVTVHDWTTSSIEAPKPSPVRESVAPENPVQSRDSFIFTNDEILKLWRIVLTEKTKDGTANFLSATFWARLSTLYPWYDLWRSPATYAARMKKLWEEKNLYGLSDDEQLFLRNLMRVHPLLAEEDHKESNNNALSSSSNNNIPTSCDRAEDPSEQKVPTRVYFSAGEITYLWRLALEQVRTQPEEFQLADISSIKFWTRLKRTHPDADLWRSSVVYSKKFARMLNNENKEYGNLTEVEKLEIQSKLSKATEPVPAAVGEPCSPAPDPLQEFNKLVENLRARAPSLVEEWVQTTMLLSNEINAMVAEAIMDGITRVSSTREQDDPHADDDLSDCSPPRKKRAIAANLIDEATEMKALRKSGSKIL</sequence>
<comment type="caution">
    <text evidence="2">The sequence shown here is derived from an EMBL/GenBank/DDBJ whole genome shotgun (WGS) entry which is preliminary data.</text>
</comment>
<feature type="compositionally biased region" description="Basic and acidic residues" evidence="1">
    <location>
        <begin position="560"/>
        <end position="571"/>
    </location>
</feature>
<dbReference type="EMBL" id="JAUCMV010000004">
    <property type="protein sequence ID" value="KAK0406668.1"/>
    <property type="molecule type" value="Genomic_DNA"/>
</dbReference>
<protein>
    <submittedName>
        <fullName evidence="2">Uncharacterized protein</fullName>
    </submittedName>
</protein>
<keyword evidence="3" id="KW-1185">Reference proteome</keyword>
<evidence type="ECO:0000256" key="1">
    <source>
        <dbReference type="SAM" id="MobiDB-lite"/>
    </source>
</evidence>
<dbReference type="Proteomes" id="UP001175271">
    <property type="component" value="Unassembled WGS sequence"/>
</dbReference>
<feature type="region of interest" description="Disordered" evidence="1">
    <location>
        <begin position="370"/>
        <end position="396"/>
    </location>
</feature>
<accession>A0AA39LR99</accession>
<evidence type="ECO:0000313" key="3">
    <source>
        <dbReference type="Proteomes" id="UP001175271"/>
    </source>
</evidence>
<feature type="compositionally biased region" description="Basic and acidic residues" evidence="1">
    <location>
        <begin position="122"/>
        <end position="134"/>
    </location>
</feature>
<feature type="compositionally biased region" description="Low complexity" evidence="1">
    <location>
        <begin position="373"/>
        <end position="384"/>
    </location>
</feature>
<proteinExistence type="predicted"/>
<reference evidence="2" key="1">
    <citation type="submission" date="2023-06" db="EMBL/GenBank/DDBJ databases">
        <title>Genomic analysis of the entomopathogenic nematode Steinernema hermaphroditum.</title>
        <authorList>
            <person name="Schwarz E.M."/>
            <person name="Heppert J.K."/>
            <person name="Baniya A."/>
            <person name="Schwartz H.T."/>
            <person name="Tan C.-H."/>
            <person name="Antoshechkin I."/>
            <person name="Sternberg P.W."/>
            <person name="Goodrich-Blair H."/>
            <person name="Dillman A.R."/>
        </authorList>
    </citation>
    <scope>NUCLEOTIDE SEQUENCE</scope>
    <source>
        <strain evidence="2">PS9179</strain>
        <tissue evidence="2">Whole animal</tissue>
    </source>
</reference>
<evidence type="ECO:0000313" key="2">
    <source>
        <dbReference type="EMBL" id="KAK0406668.1"/>
    </source>
</evidence>
<gene>
    <name evidence="2" type="ORF">QR680_018722</name>
</gene>
<feature type="region of interest" description="Disordered" evidence="1">
    <location>
        <begin position="109"/>
        <end position="144"/>
    </location>
</feature>
<organism evidence="2 3">
    <name type="scientific">Steinernema hermaphroditum</name>
    <dbReference type="NCBI Taxonomy" id="289476"/>
    <lineage>
        <taxon>Eukaryota</taxon>
        <taxon>Metazoa</taxon>
        <taxon>Ecdysozoa</taxon>
        <taxon>Nematoda</taxon>
        <taxon>Chromadorea</taxon>
        <taxon>Rhabditida</taxon>
        <taxon>Tylenchina</taxon>
        <taxon>Panagrolaimomorpha</taxon>
        <taxon>Strongyloidoidea</taxon>
        <taxon>Steinernematidae</taxon>
        <taxon>Steinernema</taxon>
    </lineage>
</organism>